<dbReference type="PANTHER" id="PTHR33164:SF57">
    <property type="entry name" value="MARR-FAMILY TRANSCRIPTIONAL REGULATOR"/>
    <property type="match status" value="1"/>
</dbReference>
<accession>A0A8J3M9U6</accession>
<name>A0A8J3M9U6_9RHOB</name>
<organism evidence="2 3">
    <name type="scientific">Seohaeicola zhoushanensis</name>
    <dbReference type="NCBI Taxonomy" id="1569283"/>
    <lineage>
        <taxon>Bacteria</taxon>
        <taxon>Pseudomonadati</taxon>
        <taxon>Pseudomonadota</taxon>
        <taxon>Alphaproteobacteria</taxon>
        <taxon>Rhodobacterales</taxon>
        <taxon>Roseobacteraceae</taxon>
        <taxon>Seohaeicola</taxon>
    </lineage>
</organism>
<protein>
    <recommendedName>
        <fullName evidence="1">HTH marR-type domain-containing protein</fullName>
    </recommendedName>
</protein>
<evidence type="ECO:0000313" key="3">
    <source>
        <dbReference type="Proteomes" id="UP000626220"/>
    </source>
</evidence>
<dbReference type="Gene3D" id="1.10.10.10">
    <property type="entry name" value="Winged helix-like DNA-binding domain superfamily/Winged helix DNA-binding domain"/>
    <property type="match status" value="1"/>
</dbReference>
<dbReference type="InterPro" id="IPR036388">
    <property type="entry name" value="WH-like_DNA-bd_sf"/>
</dbReference>
<dbReference type="AlphaFoldDB" id="A0A8J3M9U6"/>
<dbReference type="GO" id="GO:0003700">
    <property type="term" value="F:DNA-binding transcription factor activity"/>
    <property type="evidence" value="ECO:0007669"/>
    <property type="project" value="InterPro"/>
</dbReference>
<dbReference type="SMART" id="SM00347">
    <property type="entry name" value="HTH_MARR"/>
    <property type="match status" value="1"/>
</dbReference>
<dbReference type="PANTHER" id="PTHR33164">
    <property type="entry name" value="TRANSCRIPTIONAL REGULATOR, MARR FAMILY"/>
    <property type="match status" value="1"/>
</dbReference>
<dbReference type="PROSITE" id="PS50995">
    <property type="entry name" value="HTH_MARR_2"/>
    <property type="match status" value="1"/>
</dbReference>
<dbReference type="Proteomes" id="UP000626220">
    <property type="component" value="Unassembled WGS sequence"/>
</dbReference>
<dbReference type="InterPro" id="IPR000835">
    <property type="entry name" value="HTH_MarR-typ"/>
</dbReference>
<dbReference type="Pfam" id="PF12802">
    <property type="entry name" value="MarR_2"/>
    <property type="match status" value="1"/>
</dbReference>
<dbReference type="InterPro" id="IPR036390">
    <property type="entry name" value="WH_DNA-bd_sf"/>
</dbReference>
<feature type="domain" description="HTH marR-type" evidence="1">
    <location>
        <begin position="27"/>
        <end position="160"/>
    </location>
</feature>
<reference evidence="2" key="2">
    <citation type="submission" date="2020-09" db="EMBL/GenBank/DDBJ databases">
        <authorList>
            <person name="Sun Q."/>
            <person name="Kim S."/>
        </authorList>
    </citation>
    <scope>NUCLEOTIDE SEQUENCE</scope>
    <source>
        <strain evidence="2">KCTC 42650</strain>
    </source>
</reference>
<evidence type="ECO:0000313" key="2">
    <source>
        <dbReference type="EMBL" id="GHF70649.1"/>
    </source>
</evidence>
<keyword evidence="3" id="KW-1185">Reference proteome</keyword>
<sequence length="175" mass="19239">MILNGEDMQMTDDVEDLALDGDGFDLSLLLPFQITQLSTKLAAQARLILARHGDLSLPQWRIIRVIATGLSNRSTYIRKSAGIDKSQFSKTVNALADAGYVTTAPCGEDQRQFEIHLTGKAIAAHARLAPELDARQRHLLAALTPEQREMIFPAIHALAQAASSIDFLKTPEFED</sequence>
<dbReference type="EMBL" id="BNCJ01000026">
    <property type="protein sequence ID" value="GHF70649.1"/>
    <property type="molecule type" value="Genomic_DNA"/>
</dbReference>
<evidence type="ECO:0000259" key="1">
    <source>
        <dbReference type="PROSITE" id="PS50995"/>
    </source>
</evidence>
<proteinExistence type="predicted"/>
<dbReference type="GO" id="GO:0006950">
    <property type="term" value="P:response to stress"/>
    <property type="evidence" value="ECO:0007669"/>
    <property type="project" value="TreeGrafter"/>
</dbReference>
<comment type="caution">
    <text evidence="2">The sequence shown here is derived from an EMBL/GenBank/DDBJ whole genome shotgun (WGS) entry which is preliminary data.</text>
</comment>
<dbReference type="InterPro" id="IPR039422">
    <property type="entry name" value="MarR/SlyA-like"/>
</dbReference>
<reference evidence="2" key="1">
    <citation type="journal article" date="2014" name="Int. J. Syst. Evol. Microbiol.">
        <title>Complete genome sequence of Corynebacterium casei LMG S-19264T (=DSM 44701T), isolated from a smear-ripened cheese.</title>
        <authorList>
            <consortium name="US DOE Joint Genome Institute (JGI-PGF)"/>
            <person name="Walter F."/>
            <person name="Albersmeier A."/>
            <person name="Kalinowski J."/>
            <person name="Ruckert C."/>
        </authorList>
    </citation>
    <scope>NUCLEOTIDE SEQUENCE</scope>
    <source>
        <strain evidence="2">KCTC 42650</strain>
    </source>
</reference>
<dbReference type="SUPFAM" id="SSF46785">
    <property type="entry name" value="Winged helix' DNA-binding domain"/>
    <property type="match status" value="1"/>
</dbReference>
<gene>
    <name evidence="2" type="ORF">GCM10017056_47020</name>
</gene>